<evidence type="ECO:0000313" key="3">
    <source>
        <dbReference type="Proteomes" id="UP001500067"/>
    </source>
</evidence>
<reference evidence="3" key="1">
    <citation type="journal article" date="2019" name="Int. J. Syst. Evol. Microbiol.">
        <title>The Global Catalogue of Microorganisms (GCM) 10K type strain sequencing project: providing services to taxonomists for standard genome sequencing and annotation.</title>
        <authorList>
            <consortium name="The Broad Institute Genomics Platform"/>
            <consortium name="The Broad Institute Genome Sequencing Center for Infectious Disease"/>
            <person name="Wu L."/>
            <person name="Ma J."/>
        </authorList>
    </citation>
    <scope>NUCLEOTIDE SEQUENCE [LARGE SCALE GENOMIC DNA]</scope>
    <source>
        <strain evidence="3">JCM 32105</strain>
    </source>
</reference>
<dbReference type="PANTHER" id="PTHR13887:SF41">
    <property type="entry name" value="THIOREDOXIN SUPERFAMILY PROTEIN"/>
    <property type="match status" value="1"/>
</dbReference>
<comment type="caution">
    <text evidence="2">The sequence shown here is derived from an EMBL/GenBank/DDBJ whole genome shotgun (WGS) entry which is preliminary data.</text>
</comment>
<name>A0ABP8NAX0_9BACT</name>
<dbReference type="CDD" id="cd03024">
    <property type="entry name" value="DsbA_FrnE"/>
    <property type="match status" value="1"/>
</dbReference>
<dbReference type="SUPFAM" id="SSF52833">
    <property type="entry name" value="Thioredoxin-like"/>
    <property type="match status" value="1"/>
</dbReference>
<feature type="domain" description="DSBA-like thioredoxin" evidence="1">
    <location>
        <begin position="52"/>
        <end position="255"/>
    </location>
</feature>
<dbReference type="Proteomes" id="UP001500067">
    <property type="component" value="Unassembled WGS sequence"/>
</dbReference>
<dbReference type="Pfam" id="PF01323">
    <property type="entry name" value="DSBA"/>
    <property type="match status" value="1"/>
</dbReference>
<gene>
    <name evidence="2" type="ORF">GCM10023093_14140</name>
</gene>
<sequence length="286" mass="31950">MILAYMRTSIIATFAVWLLIIPLCTNGRQKLNKKTITTEKGKTMTTGTKMKVEIWSDIMCPFCYIGKRHFEEAMGKFADSGYVEIVWKSFQLDPSIPDHIEPRTDVYTYLATRKGLSVDESKRMHERVVQMASAAGLQYNFDKAVVANSWRAHRLIQMAKTKGLGDAAEERLFRAYFTEGQDMGDTVTLTALGKEIGLTETDVKEALTNDVYTHKIEQDIKEAEAIGVNGVPFFVFDRKYAVSGAQPADAFVRTLERAVAEWKKANPAAALQIEQGAVCKPGGECE</sequence>
<keyword evidence="3" id="KW-1185">Reference proteome</keyword>
<dbReference type="PANTHER" id="PTHR13887">
    <property type="entry name" value="GLUTATHIONE S-TRANSFERASE KAPPA"/>
    <property type="match status" value="1"/>
</dbReference>
<dbReference type="InterPro" id="IPR036249">
    <property type="entry name" value="Thioredoxin-like_sf"/>
</dbReference>
<organism evidence="2 3">
    <name type="scientific">Nemorincola caseinilytica</name>
    <dbReference type="NCBI Taxonomy" id="2054315"/>
    <lineage>
        <taxon>Bacteria</taxon>
        <taxon>Pseudomonadati</taxon>
        <taxon>Bacteroidota</taxon>
        <taxon>Chitinophagia</taxon>
        <taxon>Chitinophagales</taxon>
        <taxon>Chitinophagaceae</taxon>
        <taxon>Nemorincola</taxon>
    </lineage>
</organism>
<protein>
    <submittedName>
        <fullName evidence="2">DsbA family oxidoreductase</fullName>
    </submittedName>
</protein>
<dbReference type="EMBL" id="BAABFA010000009">
    <property type="protein sequence ID" value="GAA4464241.1"/>
    <property type="molecule type" value="Genomic_DNA"/>
</dbReference>
<dbReference type="Gene3D" id="3.40.30.10">
    <property type="entry name" value="Glutaredoxin"/>
    <property type="match status" value="1"/>
</dbReference>
<dbReference type="InterPro" id="IPR001853">
    <property type="entry name" value="DSBA-like_thioredoxin_dom"/>
</dbReference>
<accession>A0ABP8NAX0</accession>
<evidence type="ECO:0000313" key="2">
    <source>
        <dbReference type="EMBL" id="GAA4464241.1"/>
    </source>
</evidence>
<evidence type="ECO:0000259" key="1">
    <source>
        <dbReference type="Pfam" id="PF01323"/>
    </source>
</evidence>
<proteinExistence type="predicted"/>